<keyword evidence="2" id="KW-0238">DNA-binding</keyword>
<accession>A0A1I5PDH0</accession>
<dbReference type="PANTHER" id="PTHR40661:SF3">
    <property type="entry name" value="FELS-1 PROPHAGE TRANSCRIPTIONAL REGULATOR"/>
    <property type="match status" value="1"/>
</dbReference>
<evidence type="ECO:0000259" key="4">
    <source>
        <dbReference type="Pfam" id="PF00717"/>
    </source>
</evidence>
<dbReference type="Pfam" id="PF00717">
    <property type="entry name" value="Peptidase_S24"/>
    <property type="match status" value="1"/>
</dbReference>
<sequence length="173" mass="19264">MLITLAECTGVSLVWLMTGKGDEVERHEPLAGDDDAYAYVPLYDARCSAGSGAWNERSRVLVNLSFTRYSLRKKGLTPSDLACLRVDGDSMLGLLDDGDTVMIDLSRNALEGEGVYVVMLDDHLYAKRLQRQFDGSVLIISHNKEYQPMTVPKDRLSELHIIGRVVWAGGWMV</sequence>
<reference evidence="6" key="1">
    <citation type="submission" date="2016-10" db="EMBL/GenBank/DDBJ databases">
        <authorList>
            <person name="Varghese N."/>
            <person name="Submissions S."/>
        </authorList>
    </citation>
    <scope>NUCLEOTIDE SEQUENCE [LARGE SCALE GENOMIC DNA]</scope>
    <source>
        <strain evidence="6">JCM 15604</strain>
    </source>
</reference>
<evidence type="ECO:0000256" key="2">
    <source>
        <dbReference type="ARBA" id="ARBA00023125"/>
    </source>
</evidence>
<dbReference type="AlphaFoldDB" id="A0A1I5PDH0"/>
<evidence type="ECO:0000256" key="3">
    <source>
        <dbReference type="ARBA" id="ARBA00023163"/>
    </source>
</evidence>
<dbReference type="EMBL" id="FOXK01000002">
    <property type="protein sequence ID" value="SFP31536.1"/>
    <property type="molecule type" value="Genomic_DNA"/>
</dbReference>
<feature type="domain" description="Peptidase S24/S26A/S26B/S26C" evidence="4">
    <location>
        <begin position="41"/>
        <end position="166"/>
    </location>
</feature>
<name>A0A1I5PDH0_9GAMM</name>
<evidence type="ECO:0000313" key="5">
    <source>
        <dbReference type="EMBL" id="SFP31536.1"/>
    </source>
</evidence>
<dbReference type="InterPro" id="IPR015927">
    <property type="entry name" value="Peptidase_S24_S26A/B/C"/>
</dbReference>
<dbReference type="PANTHER" id="PTHR40661">
    <property type="match status" value="1"/>
</dbReference>
<gene>
    <name evidence="5" type="ORF">SAMN05216177_102236</name>
</gene>
<protein>
    <submittedName>
        <fullName evidence="5">Phage repressor protein C, contains Cro/C1-type HTH and peptisase s24 domains</fullName>
    </submittedName>
</protein>
<keyword evidence="3" id="KW-0804">Transcription</keyword>
<keyword evidence="1" id="KW-0805">Transcription regulation</keyword>
<evidence type="ECO:0000313" key="6">
    <source>
        <dbReference type="Proteomes" id="UP000182025"/>
    </source>
</evidence>
<dbReference type="Proteomes" id="UP000182025">
    <property type="component" value="Unassembled WGS sequence"/>
</dbReference>
<evidence type="ECO:0000256" key="1">
    <source>
        <dbReference type="ARBA" id="ARBA00023015"/>
    </source>
</evidence>
<dbReference type="GO" id="GO:0003677">
    <property type="term" value="F:DNA binding"/>
    <property type="evidence" value="ECO:0007669"/>
    <property type="project" value="UniProtKB-KW"/>
</dbReference>
<dbReference type="Gene3D" id="2.10.109.10">
    <property type="entry name" value="Umud Fragment, subunit A"/>
    <property type="match status" value="1"/>
</dbReference>
<dbReference type="SUPFAM" id="SSF51306">
    <property type="entry name" value="LexA/Signal peptidase"/>
    <property type="match status" value="1"/>
</dbReference>
<keyword evidence="6" id="KW-1185">Reference proteome</keyword>
<organism evidence="5 6">
    <name type="scientific">Ectopseudomonas toyotomiensis</name>
    <dbReference type="NCBI Taxonomy" id="554344"/>
    <lineage>
        <taxon>Bacteria</taxon>
        <taxon>Pseudomonadati</taxon>
        <taxon>Pseudomonadota</taxon>
        <taxon>Gammaproteobacteria</taxon>
        <taxon>Pseudomonadales</taxon>
        <taxon>Pseudomonadaceae</taxon>
        <taxon>Ectopseudomonas</taxon>
    </lineage>
</organism>
<dbReference type="InterPro" id="IPR039418">
    <property type="entry name" value="LexA-like"/>
</dbReference>
<proteinExistence type="predicted"/>
<dbReference type="CDD" id="cd06529">
    <property type="entry name" value="S24_LexA-like"/>
    <property type="match status" value="1"/>
</dbReference>
<dbReference type="InterPro" id="IPR036286">
    <property type="entry name" value="LexA/Signal_pep-like_sf"/>
</dbReference>